<reference evidence="4 5" key="1">
    <citation type="submission" date="2016-04" db="EMBL/GenBank/DDBJ databases">
        <title>Complete genome sequence of Dietzia lutea YIM 80766T, a strain isolated from desert soil in Egypt.</title>
        <authorList>
            <person name="Zhao J."/>
            <person name="Hu B."/>
            <person name="Geng S."/>
            <person name="Nie Y."/>
            <person name="Tang Y."/>
        </authorList>
    </citation>
    <scope>NUCLEOTIDE SEQUENCE [LARGE SCALE GENOMIC DNA]</scope>
    <source>
        <strain evidence="4 5">YIM 80766</strain>
    </source>
</reference>
<feature type="region of interest" description="Disordered" evidence="1">
    <location>
        <begin position="1"/>
        <end position="30"/>
    </location>
</feature>
<accession>A0A2S1R6D2</accession>
<evidence type="ECO:0000313" key="5">
    <source>
        <dbReference type="Proteomes" id="UP000244928"/>
    </source>
</evidence>
<evidence type="ECO:0000259" key="3">
    <source>
        <dbReference type="Pfam" id="PF21946"/>
    </source>
</evidence>
<evidence type="ECO:0000256" key="1">
    <source>
        <dbReference type="SAM" id="MobiDB-lite"/>
    </source>
</evidence>
<feature type="compositionally biased region" description="Low complexity" evidence="1">
    <location>
        <begin position="1"/>
        <end position="26"/>
    </location>
</feature>
<dbReference type="RefSeq" id="WP_108847109.1">
    <property type="nucleotide sequence ID" value="NZ_CP015449.1"/>
</dbReference>
<dbReference type="Pfam" id="PF21946">
    <property type="entry name" value="LppM"/>
    <property type="match status" value="1"/>
</dbReference>
<feature type="transmembrane region" description="Helical" evidence="2">
    <location>
        <begin position="218"/>
        <end position="240"/>
    </location>
</feature>
<keyword evidence="2" id="KW-0812">Transmembrane</keyword>
<dbReference type="AlphaFoldDB" id="A0A2S1R6D2"/>
<evidence type="ECO:0000313" key="4">
    <source>
        <dbReference type="EMBL" id="AWH91849.1"/>
    </source>
</evidence>
<dbReference type="Proteomes" id="UP000244928">
    <property type="component" value="Chromosome"/>
</dbReference>
<keyword evidence="2" id="KW-0472">Membrane</keyword>
<sequence length="252" mass="26739">MTAVTVPRPLRRPTTVRSTTVRPTAASGRSRSPRRIAGLITLAALLVVLTGCLQLNAQMSVRKDDTVSGRILIAGDQPEQAAALERIGAPSGLEQKVRITPYSADGFTGREIYFTQLTFAEMDTLTLAIDIEGARPYTLGFRRSGDTVSFSGSIDLSMLPADRAGSTTTRVDLTFPNRISETNGTVGAGNSVSWTPAPGSITRMQASSSYPDPAARGFAVWMIVGIGAALLVSIGTILAARTSRARADRLVR</sequence>
<evidence type="ECO:0000256" key="2">
    <source>
        <dbReference type="SAM" id="Phobius"/>
    </source>
</evidence>
<gene>
    <name evidence="4" type="ORF">A6035_06390</name>
</gene>
<dbReference type="InterPro" id="IPR053807">
    <property type="entry name" value="LppM"/>
</dbReference>
<dbReference type="EMBL" id="CP015449">
    <property type="protein sequence ID" value="AWH91849.1"/>
    <property type="molecule type" value="Genomic_DNA"/>
</dbReference>
<name>A0A2S1R6D2_9ACTN</name>
<feature type="domain" description="LppM" evidence="3">
    <location>
        <begin position="55"/>
        <end position="210"/>
    </location>
</feature>
<dbReference type="KEGG" id="dlu:A6035_06390"/>
<feature type="transmembrane region" description="Helical" evidence="2">
    <location>
        <begin position="36"/>
        <end position="57"/>
    </location>
</feature>
<keyword evidence="2" id="KW-1133">Transmembrane helix</keyword>
<organism evidence="4 5">
    <name type="scientific">Dietzia lutea</name>
    <dbReference type="NCBI Taxonomy" id="546160"/>
    <lineage>
        <taxon>Bacteria</taxon>
        <taxon>Bacillati</taxon>
        <taxon>Actinomycetota</taxon>
        <taxon>Actinomycetes</taxon>
        <taxon>Mycobacteriales</taxon>
        <taxon>Dietziaceae</taxon>
        <taxon>Dietzia</taxon>
    </lineage>
</organism>
<keyword evidence="5" id="KW-1185">Reference proteome</keyword>
<protein>
    <recommendedName>
        <fullName evidence="3">LppM domain-containing protein</fullName>
    </recommendedName>
</protein>
<proteinExistence type="predicted"/>